<organism evidence="1 2">
    <name type="scientific">Lupinus angustifolius</name>
    <name type="common">Narrow-leaved blue lupine</name>
    <dbReference type="NCBI Taxonomy" id="3871"/>
    <lineage>
        <taxon>Eukaryota</taxon>
        <taxon>Viridiplantae</taxon>
        <taxon>Streptophyta</taxon>
        <taxon>Embryophyta</taxon>
        <taxon>Tracheophyta</taxon>
        <taxon>Spermatophyta</taxon>
        <taxon>Magnoliopsida</taxon>
        <taxon>eudicotyledons</taxon>
        <taxon>Gunneridae</taxon>
        <taxon>Pentapetalae</taxon>
        <taxon>rosids</taxon>
        <taxon>fabids</taxon>
        <taxon>Fabales</taxon>
        <taxon>Fabaceae</taxon>
        <taxon>Papilionoideae</taxon>
        <taxon>50 kb inversion clade</taxon>
        <taxon>genistoids sensu lato</taxon>
        <taxon>core genistoids</taxon>
        <taxon>Genisteae</taxon>
        <taxon>Lupinus</taxon>
    </lineage>
</organism>
<dbReference type="EMBL" id="MLAU01028534">
    <property type="protein sequence ID" value="OIW21564.1"/>
    <property type="molecule type" value="Genomic_DNA"/>
</dbReference>
<evidence type="ECO:0000313" key="1">
    <source>
        <dbReference type="EMBL" id="OIW21564.1"/>
    </source>
</evidence>
<gene>
    <name evidence="1" type="ORF">TanjilG_06306</name>
</gene>
<dbReference type="Gramene" id="OIW21564">
    <property type="protein sequence ID" value="OIW21564"/>
    <property type="gene ID" value="TanjilG_06306"/>
</dbReference>
<keyword evidence="2" id="KW-1185">Reference proteome</keyword>
<dbReference type="Proteomes" id="UP000188354">
    <property type="component" value="Unassembled WGS sequence"/>
</dbReference>
<dbReference type="AlphaFoldDB" id="A0A394DF36"/>
<comment type="caution">
    <text evidence="1">The sequence shown here is derived from an EMBL/GenBank/DDBJ whole genome shotgun (WGS) entry which is preliminary data.</text>
</comment>
<proteinExistence type="predicted"/>
<accession>A0A394DF36</accession>
<reference evidence="1 2" key="1">
    <citation type="journal article" date="2017" name="Plant Biotechnol. J.">
        <title>A comprehensive draft genome sequence for lupin (Lupinus angustifolius), an emerging health food: insights into plant-microbe interactions and legume evolution.</title>
        <authorList>
            <person name="Hane J.K."/>
            <person name="Ming Y."/>
            <person name="Kamphuis L.G."/>
            <person name="Nelson M.N."/>
            <person name="Garg G."/>
            <person name="Atkins C.A."/>
            <person name="Bayer P.E."/>
            <person name="Bravo A."/>
            <person name="Bringans S."/>
            <person name="Cannon S."/>
            <person name="Edwards D."/>
            <person name="Foley R."/>
            <person name="Gao L.L."/>
            <person name="Harrison M.J."/>
            <person name="Huang W."/>
            <person name="Hurgobin B."/>
            <person name="Li S."/>
            <person name="Liu C.W."/>
            <person name="McGrath A."/>
            <person name="Morahan G."/>
            <person name="Murray J."/>
            <person name="Weller J."/>
            <person name="Jian J."/>
            <person name="Singh K.B."/>
        </authorList>
    </citation>
    <scope>NUCLEOTIDE SEQUENCE [LARGE SCALE GENOMIC DNA]</scope>
    <source>
        <strain evidence="2">cv. Tanjil</strain>
        <tissue evidence="1">Whole plant</tissue>
    </source>
</reference>
<evidence type="ECO:0000313" key="2">
    <source>
        <dbReference type="Proteomes" id="UP000188354"/>
    </source>
</evidence>
<sequence length="59" mass="6681">MVSLEVVLYGGSVIYTRGGSWWFAMAFRFEASLLTMQQDESLSKRAHDAPETHYITSHA</sequence>
<name>A0A394DF36_LUPAN</name>
<protein>
    <submittedName>
        <fullName evidence="1">Uncharacterized protein</fullName>
    </submittedName>
</protein>